<gene>
    <name evidence="1" type="ORF">L332_00050</name>
</gene>
<evidence type="ECO:0000313" key="1">
    <source>
        <dbReference type="EMBL" id="ERG62861.1"/>
    </source>
</evidence>
<dbReference type="EMBL" id="ASHR01000049">
    <property type="protein sequence ID" value="ERG62861.1"/>
    <property type="molecule type" value="Genomic_DNA"/>
</dbReference>
<protein>
    <recommendedName>
        <fullName evidence="3">DUF2690 domain-containing protein</fullName>
    </recommendedName>
</protein>
<dbReference type="AlphaFoldDB" id="U1MLW9"/>
<reference evidence="1 2" key="1">
    <citation type="journal article" date="2013" name="Genome Announc.">
        <title>First draft genome sequence from a member of the genus agrococcus, isolated from modern microbialites.</title>
        <authorList>
            <person name="White R.A.III."/>
            <person name="Grassa C.J."/>
            <person name="Suttle C.A."/>
        </authorList>
    </citation>
    <scope>NUCLEOTIDE SEQUENCE [LARGE SCALE GENOMIC DNA]</scope>
    <source>
        <strain evidence="1 2">RW1</strain>
    </source>
</reference>
<dbReference type="RefSeq" id="WP_021011897.1">
    <property type="nucleotide sequence ID" value="NZ_ASHR01000049.1"/>
</dbReference>
<comment type="caution">
    <text evidence="1">The sequence shown here is derived from an EMBL/GenBank/DDBJ whole genome shotgun (WGS) entry which is preliminary data.</text>
</comment>
<accession>U1MLW9</accession>
<evidence type="ECO:0008006" key="3">
    <source>
        <dbReference type="Google" id="ProtNLM"/>
    </source>
</evidence>
<organism evidence="1 2">
    <name type="scientific">Agrococcus pavilionensis RW1</name>
    <dbReference type="NCBI Taxonomy" id="1330458"/>
    <lineage>
        <taxon>Bacteria</taxon>
        <taxon>Bacillati</taxon>
        <taxon>Actinomycetota</taxon>
        <taxon>Actinomycetes</taxon>
        <taxon>Micrococcales</taxon>
        <taxon>Microbacteriaceae</taxon>
        <taxon>Agrococcus</taxon>
    </lineage>
</organism>
<sequence length="184" mass="19528">MMAKKHRRKWVKAAAAATGTVVVAVVSGLAGSYLGIASERDQWPFSAPSARDAAEDLDGVFPTTECKANYATVFTGAIRRSDGSLVATVELRHGSDCGASWVWVRSSVADVVVEKTLSRDENNDVPAITVEENDTIASATGPERESYTEQVYSPECVTFSVVVREVATGAVLGAVPDTRICTDA</sequence>
<dbReference type="Proteomes" id="UP000016462">
    <property type="component" value="Unassembled WGS sequence"/>
</dbReference>
<proteinExistence type="predicted"/>
<keyword evidence="2" id="KW-1185">Reference proteome</keyword>
<evidence type="ECO:0000313" key="2">
    <source>
        <dbReference type="Proteomes" id="UP000016462"/>
    </source>
</evidence>
<name>U1MLW9_9MICO</name>